<protein>
    <submittedName>
        <fullName evidence="3">Hypothetical_protein</fullName>
    </submittedName>
</protein>
<dbReference type="EMBL" id="CAXDID020000065">
    <property type="protein sequence ID" value="CAL6011956.1"/>
    <property type="molecule type" value="Genomic_DNA"/>
</dbReference>
<comment type="caution">
    <text evidence="1">The sequence shown here is derived from an EMBL/GenBank/DDBJ whole genome shotgun (WGS) entry which is preliminary data.</text>
</comment>
<accession>A0AA86N790</accession>
<dbReference type="EMBL" id="CAXDID020000065">
    <property type="protein sequence ID" value="CAL6011928.1"/>
    <property type="molecule type" value="Genomic_DNA"/>
</dbReference>
<sequence length="124" mass="13822">MEIGEDLKNKANDLANNIIEQKVSEDYKPFARQAVDTLGQIGQMKDRYKQLGELTKPQPGGMPSGSIPIKKRTGWQRFKQGIGKIWETIKNPAQKLINALPFGGAVNKMTDGVSGLIQHFKTKR</sequence>
<dbReference type="Proteomes" id="UP001642409">
    <property type="component" value="Unassembled WGS sequence"/>
</dbReference>
<reference evidence="1" key="1">
    <citation type="submission" date="2023-06" db="EMBL/GenBank/DDBJ databases">
        <authorList>
            <person name="Kurt Z."/>
        </authorList>
    </citation>
    <scope>NUCLEOTIDE SEQUENCE</scope>
</reference>
<keyword evidence="5" id="KW-1185">Reference proteome</keyword>
<organism evidence="1">
    <name type="scientific">Hexamita inflata</name>
    <dbReference type="NCBI Taxonomy" id="28002"/>
    <lineage>
        <taxon>Eukaryota</taxon>
        <taxon>Metamonada</taxon>
        <taxon>Diplomonadida</taxon>
        <taxon>Hexamitidae</taxon>
        <taxon>Hexamitinae</taxon>
        <taxon>Hexamita</taxon>
    </lineage>
</organism>
<dbReference type="EMBL" id="CATOUU010000042">
    <property type="protein sequence ID" value="CAI9914057.1"/>
    <property type="molecule type" value="Genomic_DNA"/>
</dbReference>
<evidence type="ECO:0000313" key="2">
    <source>
        <dbReference type="EMBL" id="CAI9914057.1"/>
    </source>
</evidence>
<dbReference type="EMBL" id="CATOUU010000042">
    <property type="protein sequence ID" value="CAI9914043.1"/>
    <property type="molecule type" value="Genomic_DNA"/>
</dbReference>
<gene>
    <name evidence="1" type="ORF">HINF_LOCUS1688</name>
    <name evidence="2" type="ORF">HINF_LOCUS1702</name>
    <name evidence="3" type="ORF">HINF_LOCUS23058</name>
    <name evidence="4" type="ORF">HINF_LOCUS23072</name>
</gene>
<reference evidence="3 5" key="2">
    <citation type="submission" date="2024-07" db="EMBL/GenBank/DDBJ databases">
        <authorList>
            <person name="Akdeniz Z."/>
        </authorList>
    </citation>
    <scope>NUCLEOTIDE SEQUENCE [LARGE SCALE GENOMIC DNA]</scope>
</reference>
<dbReference type="AlphaFoldDB" id="A0AA86N790"/>
<evidence type="ECO:0000313" key="3">
    <source>
        <dbReference type="EMBL" id="CAL6011928.1"/>
    </source>
</evidence>
<name>A0AA86N790_9EUKA</name>
<evidence type="ECO:0000313" key="4">
    <source>
        <dbReference type="EMBL" id="CAL6011956.1"/>
    </source>
</evidence>
<evidence type="ECO:0000313" key="1">
    <source>
        <dbReference type="EMBL" id="CAI9914043.1"/>
    </source>
</evidence>
<proteinExistence type="predicted"/>
<evidence type="ECO:0000313" key="5">
    <source>
        <dbReference type="Proteomes" id="UP001642409"/>
    </source>
</evidence>